<dbReference type="Pfam" id="PF00072">
    <property type="entry name" value="Response_reg"/>
    <property type="match status" value="1"/>
</dbReference>
<keyword evidence="2" id="KW-0963">Cytoplasm</keyword>
<feature type="DNA-binding region" description="OmpR/PhoB-type" evidence="10">
    <location>
        <begin position="172"/>
        <end position="270"/>
    </location>
</feature>
<dbReference type="InterPro" id="IPR011006">
    <property type="entry name" value="CheY-like_superfamily"/>
</dbReference>
<dbReference type="SMART" id="SM00862">
    <property type="entry name" value="Trans_reg_C"/>
    <property type="match status" value="1"/>
</dbReference>
<keyword evidence="7" id="KW-0804">Transcription</keyword>
<organism evidence="13 14">
    <name type="scientific">Acetobacter oeni</name>
    <dbReference type="NCBI Taxonomy" id="304077"/>
    <lineage>
        <taxon>Bacteria</taxon>
        <taxon>Pseudomonadati</taxon>
        <taxon>Pseudomonadota</taxon>
        <taxon>Alphaproteobacteria</taxon>
        <taxon>Acetobacterales</taxon>
        <taxon>Acetobacteraceae</taxon>
        <taxon>Acetobacter</taxon>
    </lineage>
</organism>
<evidence type="ECO:0000256" key="4">
    <source>
        <dbReference type="ARBA" id="ARBA00023012"/>
    </source>
</evidence>
<evidence type="ECO:0000256" key="6">
    <source>
        <dbReference type="ARBA" id="ARBA00023125"/>
    </source>
</evidence>
<dbReference type="PROSITE" id="PS51755">
    <property type="entry name" value="OMPR_PHOB"/>
    <property type="match status" value="1"/>
</dbReference>
<dbReference type="GO" id="GO:0006355">
    <property type="term" value="P:regulation of DNA-templated transcription"/>
    <property type="evidence" value="ECO:0007669"/>
    <property type="project" value="InterPro"/>
</dbReference>
<keyword evidence="14" id="KW-1185">Reference proteome</keyword>
<keyword evidence="3 9" id="KW-0597">Phosphoprotein</keyword>
<accession>A0A511XLB7</accession>
<evidence type="ECO:0000259" key="12">
    <source>
        <dbReference type="PROSITE" id="PS51755"/>
    </source>
</evidence>
<feature type="domain" description="OmpR/PhoB-type" evidence="12">
    <location>
        <begin position="172"/>
        <end position="270"/>
    </location>
</feature>
<dbReference type="InterPro" id="IPR001867">
    <property type="entry name" value="OmpR/PhoB-type_DNA-bd"/>
</dbReference>
<proteinExistence type="predicted"/>
<dbReference type="InterPro" id="IPR036388">
    <property type="entry name" value="WH-like_DNA-bd_sf"/>
</dbReference>
<keyword evidence="6 10" id="KW-0238">DNA-binding</keyword>
<dbReference type="PROSITE" id="PS50110">
    <property type="entry name" value="RESPONSE_REGULATORY"/>
    <property type="match status" value="1"/>
</dbReference>
<protein>
    <recommendedName>
        <fullName evidence="8">Regulatory protein VirG</fullName>
    </recommendedName>
</protein>
<dbReference type="InterPro" id="IPR016032">
    <property type="entry name" value="Sig_transdc_resp-reg_C-effctor"/>
</dbReference>
<evidence type="ECO:0000256" key="5">
    <source>
        <dbReference type="ARBA" id="ARBA00023015"/>
    </source>
</evidence>
<evidence type="ECO:0000256" key="9">
    <source>
        <dbReference type="PROSITE-ProRule" id="PRU00169"/>
    </source>
</evidence>
<feature type="modified residue" description="4-aspartylphosphate" evidence="9">
    <location>
        <position position="81"/>
    </location>
</feature>
<sequence length="275" mass="30791">MRFYLAPATGQHDTRMNDTSLPSLALQDLPVRLLIVEDDPGMRTLLSRTLQSDGYRIRAVPDARSMWEALETEAADLIILDVMMPGMNGLDLCRALRQGGVRGNVEDKGFSRIPIIMVSARGEELDRVLGLELGADDYVAKPFGQKELLARVRAVLRRGQQNSAVAADRPRREMITFAGWSLDLRRRELYDPTGAVVEISGAEHDLLVSFLDNPQRVIGRDRLLELSRTRLGDVSDRSIDVLVSRLRRKLGTDADNLIRTVRGQGYIFTAPIERV</sequence>
<evidence type="ECO:0000313" key="13">
    <source>
        <dbReference type="EMBL" id="GEN63736.1"/>
    </source>
</evidence>
<gene>
    <name evidence="13" type="ORF">AOE01nite_19600</name>
</gene>
<dbReference type="Pfam" id="PF00486">
    <property type="entry name" value="Trans_reg_C"/>
    <property type="match status" value="1"/>
</dbReference>
<dbReference type="SMART" id="SM00448">
    <property type="entry name" value="REC"/>
    <property type="match status" value="1"/>
</dbReference>
<dbReference type="Gene3D" id="3.40.50.2300">
    <property type="match status" value="1"/>
</dbReference>
<dbReference type="GO" id="GO:0000156">
    <property type="term" value="F:phosphorelay response regulator activity"/>
    <property type="evidence" value="ECO:0007669"/>
    <property type="project" value="TreeGrafter"/>
</dbReference>
<dbReference type="InterPro" id="IPR001789">
    <property type="entry name" value="Sig_transdc_resp-reg_receiver"/>
</dbReference>
<dbReference type="Gene3D" id="6.10.250.690">
    <property type="match status" value="1"/>
</dbReference>
<dbReference type="CDD" id="cd00383">
    <property type="entry name" value="trans_reg_C"/>
    <property type="match status" value="1"/>
</dbReference>
<evidence type="ECO:0000256" key="2">
    <source>
        <dbReference type="ARBA" id="ARBA00022490"/>
    </source>
</evidence>
<dbReference type="Gene3D" id="1.10.10.10">
    <property type="entry name" value="Winged helix-like DNA-binding domain superfamily/Winged helix DNA-binding domain"/>
    <property type="match status" value="1"/>
</dbReference>
<dbReference type="Proteomes" id="UP000321746">
    <property type="component" value="Unassembled WGS sequence"/>
</dbReference>
<dbReference type="AlphaFoldDB" id="A0A511XLB7"/>
<dbReference type="PANTHER" id="PTHR48111:SF4">
    <property type="entry name" value="DNA-BINDING DUAL TRANSCRIPTIONAL REGULATOR OMPR"/>
    <property type="match status" value="1"/>
</dbReference>
<comment type="subcellular location">
    <subcellularLocation>
        <location evidence="1">Cytoplasm</location>
    </subcellularLocation>
</comment>
<dbReference type="GO" id="GO:0032993">
    <property type="term" value="C:protein-DNA complex"/>
    <property type="evidence" value="ECO:0007669"/>
    <property type="project" value="TreeGrafter"/>
</dbReference>
<evidence type="ECO:0000313" key="14">
    <source>
        <dbReference type="Proteomes" id="UP000321746"/>
    </source>
</evidence>
<dbReference type="SUPFAM" id="SSF52172">
    <property type="entry name" value="CheY-like"/>
    <property type="match status" value="1"/>
</dbReference>
<evidence type="ECO:0000256" key="1">
    <source>
        <dbReference type="ARBA" id="ARBA00004496"/>
    </source>
</evidence>
<name>A0A511XLB7_9PROT</name>
<dbReference type="GO" id="GO:0005829">
    <property type="term" value="C:cytosol"/>
    <property type="evidence" value="ECO:0007669"/>
    <property type="project" value="TreeGrafter"/>
</dbReference>
<evidence type="ECO:0000256" key="3">
    <source>
        <dbReference type="ARBA" id="ARBA00022553"/>
    </source>
</evidence>
<dbReference type="EMBL" id="BJYG01000025">
    <property type="protein sequence ID" value="GEN63736.1"/>
    <property type="molecule type" value="Genomic_DNA"/>
</dbReference>
<dbReference type="FunFam" id="1.10.10.10:FF:000099">
    <property type="entry name" value="Two-component system response regulator TorR"/>
    <property type="match status" value="1"/>
</dbReference>
<comment type="caution">
    <text evidence="13">The sequence shown here is derived from an EMBL/GenBank/DDBJ whole genome shotgun (WGS) entry which is preliminary data.</text>
</comment>
<keyword evidence="4" id="KW-0902">Two-component regulatory system</keyword>
<dbReference type="InterPro" id="IPR039420">
    <property type="entry name" value="WalR-like"/>
</dbReference>
<reference evidence="13 14" key="1">
    <citation type="submission" date="2019-07" db="EMBL/GenBank/DDBJ databases">
        <title>Whole genome shotgun sequence of Acetobacter oeni NBRC 105207.</title>
        <authorList>
            <person name="Hosoyama A."/>
            <person name="Uohara A."/>
            <person name="Ohji S."/>
            <person name="Ichikawa N."/>
        </authorList>
    </citation>
    <scope>NUCLEOTIDE SEQUENCE [LARGE SCALE GENOMIC DNA]</scope>
    <source>
        <strain evidence="13 14">NBRC 105207</strain>
    </source>
</reference>
<dbReference type="PANTHER" id="PTHR48111">
    <property type="entry name" value="REGULATOR OF RPOS"/>
    <property type="match status" value="1"/>
</dbReference>
<dbReference type="SUPFAM" id="SSF46894">
    <property type="entry name" value="C-terminal effector domain of the bipartite response regulators"/>
    <property type="match status" value="1"/>
</dbReference>
<feature type="domain" description="Response regulatory" evidence="11">
    <location>
        <begin position="32"/>
        <end position="156"/>
    </location>
</feature>
<evidence type="ECO:0000259" key="11">
    <source>
        <dbReference type="PROSITE" id="PS50110"/>
    </source>
</evidence>
<evidence type="ECO:0000256" key="10">
    <source>
        <dbReference type="PROSITE-ProRule" id="PRU01091"/>
    </source>
</evidence>
<evidence type="ECO:0000256" key="7">
    <source>
        <dbReference type="ARBA" id="ARBA00023163"/>
    </source>
</evidence>
<dbReference type="GO" id="GO:0000976">
    <property type="term" value="F:transcription cis-regulatory region binding"/>
    <property type="evidence" value="ECO:0007669"/>
    <property type="project" value="TreeGrafter"/>
</dbReference>
<evidence type="ECO:0000256" key="8">
    <source>
        <dbReference type="ARBA" id="ARBA00067337"/>
    </source>
</evidence>
<keyword evidence="5" id="KW-0805">Transcription regulation</keyword>